<keyword evidence="3" id="KW-1185">Reference proteome</keyword>
<reference evidence="2" key="1">
    <citation type="submission" date="2021-10" db="EMBL/GenBank/DDBJ databases">
        <title>Melipona bicolor Genome sequencing and assembly.</title>
        <authorList>
            <person name="Araujo N.S."/>
            <person name="Arias M.C."/>
        </authorList>
    </citation>
    <scope>NUCLEOTIDE SEQUENCE</scope>
    <source>
        <strain evidence="2">USP_2M_L1-L4_2017</strain>
        <tissue evidence="2">Whole body</tissue>
    </source>
</reference>
<dbReference type="EMBL" id="JAHYIQ010000036">
    <property type="protein sequence ID" value="KAK1119565.1"/>
    <property type="molecule type" value="Genomic_DNA"/>
</dbReference>
<feature type="compositionally biased region" description="Basic and acidic residues" evidence="1">
    <location>
        <begin position="70"/>
        <end position="108"/>
    </location>
</feature>
<comment type="caution">
    <text evidence="2">The sequence shown here is derived from an EMBL/GenBank/DDBJ whole genome shotgun (WGS) entry which is preliminary data.</text>
</comment>
<protein>
    <submittedName>
        <fullName evidence="2">Uncharacterized protein</fullName>
    </submittedName>
</protein>
<proteinExistence type="predicted"/>
<dbReference type="AlphaFoldDB" id="A0AA40FID0"/>
<dbReference type="Proteomes" id="UP001177670">
    <property type="component" value="Unassembled WGS sequence"/>
</dbReference>
<evidence type="ECO:0000313" key="2">
    <source>
        <dbReference type="EMBL" id="KAK1119565.1"/>
    </source>
</evidence>
<organism evidence="2 3">
    <name type="scientific">Melipona bicolor</name>
    <dbReference type="NCBI Taxonomy" id="60889"/>
    <lineage>
        <taxon>Eukaryota</taxon>
        <taxon>Metazoa</taxon>
        <taxon>Ecdysozoa</taxon>
        <taxon>Arthropoda</taxon>
        <taxon>Hexapoda</taxon>
        <taxon>Insecta</taxon>
        <taxon>Pterygota</taxon>
        <taxon>Neoptera</taxon>
        <taxon>Endopterygota</taxon>
        <taxon>Hymenoptera</taxon>
        <taxon>Apocrita</taxon>
        <taxon>Aculeata</taxon>
        <taxon>Apoidea</taxon>
        <taxon>Anthophila</taxon>
        <taxon>Apidae</taxon>
        <taxon>Melipona</taxon>
    </lineage>
</organism>
<evidence type="ECO:0000313" key="3">
    <source>
        <dbReference type="Proteomes" id="UP001177670"/>
    </source>
</evidence>
<evidence type="ECO:0000256" key="1">
    <source>
        <dbReference type="SAM" id="MobiDB-lite"/>
    </source>
</evidence>
<feature type="region of interest" description="Disordered" evidence="1">
    <location>
        <begin position="136"/>
        <end position="164"/>
    </location>
</feature>
<feature type="region of interest" description="Disordered" evidence="1">
    <location>
        <begin position="36"/>
        <end position="108"/>
    </location>
</feature>
<name>A0AA40FID0_9HYME</name>
<accession>A0AA40FID0</accession>
<sequence length="164" mass="18098">MPPTVPAAAVLIHQPDQNGQKPYATSCFHAPRAFHRARERRKKKGGEKRGIIRGVARKSCEPGEVGPTPRIDEARKRSNSKTTEKKCSCTERVSSRRNEREKSTRRGSDVSCFTIWRPCPGISEVAGRPVDSVERHWVRSGPTRRGGRLTAARASPPKSMAGTG</sequence>
<feature type="compositionally biased region" description="Basic residues" evidence="1">
    <location>
        <begin position="36"/>
        <end position="46"/>
    </location>
</feature>
<gene>
    <name evidence="2" type="ORF">K0M31_013390</name>
</gene>